<dbReference type="Pfam" id="PF24681">
    <property type="entry name" value="Kelch_KLHDC2_KLHL20_DRC7"/>
    <property type="match status" value="1"/>
</dbReference>
<feature type="region of interest" description="Disordered" evidence="5">
    <location>
        <begin position="43"/>
        <end position="63"/>
    </location>
</feature>
<comment type="function">
    <text evidence="3">Rab9 effector required for endosome to trans-Golgi network (TGN) transport.</text>
</comment>
<evidence type="ECO:0000256" key="3">
    <source>
        <dbReference type="ARBA" id="ARBA00037224"/>
    </source>
</evidence>
<evidence type="ECO:0000256" key="5">
    <source>
        <dbReference type="SAM" id="MobiDB-lite"/>
    </source>
</evidence>
<feature type="compositionally biased region" description="Low complexity" evidence="5">
    <location>
        <begin position="43"/>
        <end position="56"/>
    </location>
</feature>
<accession>A0AAV7XB05</accession>
<keyword evidence="7" id="KW-1185">Reference proteome</keyword>
<dbReference type="Proteomes" id="UP001075354">
    <property type="component" value="Chromosome 14"/>
</dbReference>
<proteinExistence type="predicted"/>
<dbReference type="InterPro" id="IPR015915">
    <property type="entry name" value="Kelch-typ_b-propeller"/>
</dbReference>
<keyword evidence="1" id="KW-0880">Kelch repeat</keyword>
<dbReference type="EMBL" id="JAPTSV010000014">
    <property type="protein sequence ID" value="KAJ1520994.1"/>
    <property type="molecule type" value="Genomic_DNA"/>
</dbReference>
<dbReference type="PANTHER" id="PTHR46647">
    <property type="entry name" value="RAB9 EFFECTOR PROTEIN WITH KELCH MOTIFS"/>
    <property type="match status" value="1"/>
</dbReference>
<dbReference type="AlphaFoldDB" id="A0AAV7XB05"/>
<evidence type="ECO:0000256" key="4">
    <source>
        <dbReference type="ARBA" id="ARBA00039295"/>
    </source>
</evidence>
<sequence>MDAEQVLGVGPNAVSPGSAKPSQWYLLTPTSLVAVAAAGAADDAQDADGAPQGGDLPEPRVGHTASYLPRRKKVLLVGGASPCALYSEVWQLDVQRLTLSLLRPGPGGPGPAGQPPQRYEHCAFLPQLQELPDRIWVFAGANMEGNLNDLWELDAAADEWRFVDNSGAVPAPRTMHTTTADVSGALVLFGGGSQAASPVADQSVYKLDPASRVWTTIETQGDPPAPRQGHVLVGVGNKLVCHGGMSGNKFFADLHVLEDGRWSLVDAAAEGVAPSARAGHGAVVHGNFVYIFGGLGPHGSLDDMWKFNCDSRTWEEVVFESGSPKPKPRLDFAMSLVWLPQHFTPQCSNGEAPAQNGAQSEDSSSPDSEHEVPFILLHGGMDDLGTIYNDFHVFCLDDVSS</sequence>
<dbReference type="SUPFAM" id="SSF50965">
    <property type="entry name" value="Galactose oxidase, central domain"/>
    <property type="match status" value="1"/>
</dbReference>
<protein>
    <recommendedName>
        <fullName evidence="4">Rab9 effector protein with kelch motifs</fullName>
    </recommendedName>
</protein>
<name>A0AAV7XB05_9NEOP</name>
<dbReference type="InterPro" id="IPR011043">
    <property type="entry name" value="Gal_Oxase/kelch_b-propeller"/>
</dbReference>
<feature type="region of interest" description="Disordered" evidence="5">
    <location>
        <begin position="348"/>
        <end position="369"/>
    </location>
</feature>
<gene>
    <name evidence="6" type="ORF">ONE63_004064</name>
</gene>
<evidence type="ECO:0000313" key="6">
    <source>
        <dbReference type="EMBL" id="KAJ1520994.1"/>
    </source>
</evidence>
<evidence type="ECO:0000256" key="2">
    <source>
        <dbReference type="ARBA" id="ARBA00022737"/>
    </source>
</evidence>
<dbReference type="Gene3D" id="2.120.10.80">
    <property type="entry name" value="Kelch-type beta propeller"/>
    <property type="match status" value="2"/>
</dbReference>
<comment type="caution">
    <text evidence="6">The sequence shown here is derived from an EMBL/GenBank/DDBJ whole genome shotgun (WGS) entry which is preliminary data.</text>
</comment>
<dbReference type="PANTHER" id="PTHR46647:SF1">
    <property type="entry name" value="RAB9 EFFECTOR PROTEIN WITH KELCH MOTIFS"/>
    <property type="match status" value="1"/>
</dbReference>
<evidence type="ECO:0000313" key="7">
    <source>
        <dbReference type="Proteomes" id="UP001075354"/>
    </source>
</evidence>
<keyword evidence="2" id="KW-0677">Repeat</keyword>
<evidence type="ECO:0000256" key="1">
    <source>
        <dbReference type="ARBA" id="ARBA00022441"/>
    </source>
</evidence>
<reference evidence="6" key="1">
    <citation type="submission" date="2022-12" db="EMBL/GenBank/DDBJ databases">
        <title>Chromosome-level genome assembly of the bean flower thrips Megalurothrips usitatus.</title>
        <authorList>
            <person name="Ma L."/>
            <person name="Liu Q."/>
            <person name="Li H."/>
            <person name="Cai W."/>
        </authorList>
    </citation>
    <scope>NUCLEOTIDE SEQUENCE</scope>
    <source>
        <strain evidence="6">Cailab_2022a</strain>
    </source>
</reference>
<organism evidence="6 7">
    <name type="scientific">Megalurothrips usitatus</name>
    <name type="common">bean blossom thrips</name>
    <dbReference type="NCBI Taxonomy" id="439358"/>
    <lineage>
        <taxon>Eukaryota</taxon>
        <taxon>Metazoa</taxon>
        <taxon>Ecdysozoa</taxon>
        <taxon>Arthropoda</taxon>
        <taxon>Hexapoda</taxon>
        <taxon>Insecta</taxon>
        <taxon>Pterygota</taxon>
        <taxon>Neoptera</taxon>
        <taxon>Paraneoptera</taxon>
        <taxon>Thysanoptera</taxon>
        <taxon>Terebrantia</taxon>
        <taxon>Thripoidea</taxon>
        <taxon>Thripidae</taxon>
        <taxon>Megalurothrips</taxon>
    </lineage>
</organism>
<dbReference type="InterPro" id="IPR052124">
    <property type="entry name" value="Rab9_kelch_effector"/>
</dbReference>